<dbReference type="WBParaSite" id="jg481">
    <property type="protein sequence ID" value="jg481"/>
    <property type="gene ID" value="jg481"/>
</dbReference>
<sequence length="145" mass="16832">MQIYFIREFGSRSVTLDLQICSVAVIVYEINAYLSCSLAFFFNLLLVCLIWKKTTKEMKTYSFILLQTCVIDLWLVSVIAFVQPVGYFIQKMVALWQVKQEYKAKLKALEVAVSESDSEDGEENLTILRHPLFQTELLHPNRILK</sequence>
<dbReference type="AlphaFoldDB" id="A0A915EB77"/>
<evidence type="ECO:0000313" key="2">
    <source>
        <dbReference type="Proteomes" id="UP000887574"/>
    </source>
</evidence>
<accession>A0A915EB77</accession>
<keyword evidence="1" id="KW-0472">Membrane</keyword>
<reference evidence="3" key="1">
    <citation type="submission" date="2022-11" db="UniProtKB">
        <authorList>
            <consortium name="WormBaseParasite"/>
        </authorList>
    </citation>
    <scope>IDENTIFICATION</scope>
</reference>
<feature type="transmembrane region" description="Helical" evidence="1">
    <location>
        <begin position="32"/>
        <end position="51"/>
    </location>
</feature>
<evidence type="ECO:0000256" key="1">
    <source>
        <dbReference type="SAM" id="Phobius"/>
    </source>
</evidence>
<protein>
    <submittedName>
        <fullName evidence="3">Uncharacterized protein</fullName>
    </submittedName>
</protein>
<proteinExistence type="predicted"/>
<keyword evidence="1" id="KW-1133">Transmembrane helix</keyword>
<name>A0A915EB77_9BILA</name>
<keyword evidence="2" id="KW-1185">Reference proteome</keyword>
<keyword evidence="1" id="KW-0812">Transmembrane</keyword>
<dbReference type="Proteomes" id="UP000887574">
    <property type="component" value="Unplaced"/>
</dbReference>
<evidence type="ECO:0000313" key="3">
    <source>
        <dbReference type="WBParaSite" id="jg481"/>
    </source>
</evidence>
<dbReference type="InterPro" id="IPR019421">
    <property type="entry name" value="7TM_GPCR_serpentine_rcpt_Srd"/>
</dbReference>
<dbReference type="Pfam" id="PF10317">
    <property type="entry name" value="7TM_GPCR_Srd"/>
    <property type="match status" value="1"/>
</dbReference>
<feature type="transmembrane region" description="Helical" evidence="1">
    <location>
        <begin position="63"/>
        <end position="82"/>
    </location>
</feature>
<organism evidence="2 3">
    <name type="scientific">Ditylenchus dipsaci</name>
    <dbReference type="NCBI Taxonomy" id="166011"/>
    <lineage>
        <taxon>Eukaryota</taxon>
        <taxon>Metazoa</taxon>
        <taxon>Ecdysozoa</taxon>
        <taxon>Nematoda</taxon>
        <taxon>Chromadorea</taxon>
        <taxon>Rhabditida</taxon>
        <taxon>Tylenchina</taxon>
        <taxon>Tylenchomorpha</taxon>
        <taxon>Sphaerularioidea</taxon>
        <taxon>Anguinidae</taxon>
        <taxon>Anguininae</taxon>
        <taxon>Ditylenchus</taxon>
    </lineage>
</organism>